<protein>
    <submittedName>
        <fullName evidence="2">Uncharacterized protein</fullName>
    </submittedName>
</protein>
<evidence type="ECO:0000313" key="2">
    <source>
        <dbReference type="EMBL" id="KAF2430836.1"/>
    </source>
</evidence>
<proteinExistence type="predicted"/>
<reference evidence="2" key="1">
    <citation type="journal article" date="2020" name="Stud. Mycol.">
        <title>101 Dothideomycetes genomes: a test case for predicting lifestyles and emergence of pathogens.</title>
        <authorList>
            <person name="Haridas S."/>
            <person name="Albert R."/>
            <person name="Binder M."/>
            <person name="Bloem J."/>
            <person name="Labutti K."/>
            <person name="Salamov A."/>
            <person name="Andreopoulos B."/>
            <person name="Baker S."/>
            <person name="Barry K."/>
            <person name="Bills G."/>
            <person name="Bluhm B."/>
            <person name="Cannon C."/>
            <person name="Castanera R."/>
            <person name="Culley D."/>
            <person name="Daum C."/>
            <person name="Ezra D."/>
            <person name="Gonzalez J."/>
            <person name="Henrissat B."/>
            <person name="Kuo A."/>
            <person name="Liang C."/>
            <person name="Lipzen A."/>
            <person name="Lutzoni F."/>
            <person name="Magnuson J."/>
            <person name="Mondo S."/>
            <person name="Nolan M."/>
            <person name="Ohm R."/>
            <person name="Pangilinan J."/>
            <person name="Park H.-J."/>
            <person name="Ramirez L."/>
            <person name="Alfaro M."/>
            <person name="Sun H."/>
            <person name="Tritt A."/>
            <person name="Yoshinaga Y."/>
            <person name="Zwiers L.-H."/>
            <person name="Turgeon B."/>
            <person name="Goodwin S."/>
            <person name="Spatafora J."/>
            <person name="Crous P."/>
            <person name="Grigoriev I."/>
        </authorList>
    </citation>
    <scope>NUCLEOTIDE SEQUENCE</scope>
    <source>
        <strain evidence="2">CBS 130266</strain>
    </source>
</reference>
<organism evidence="2 3">
    <name type="scientific">Tothia fuscella</name>
    <dbReference type="NCBI Taxonomy" id="1048955"/>
    <lineage>
        <taxon>Eukaryota</taxon>
        <taxon>Fungi</taxon>
        <taxon>Dikarya</taxon>
        <taxon>Ascomycota</taxon>
        <taxon>Pezizomycotina</taxon>
        <taxon>Dothideomycetes</taxon>
        <taxon>Pleosporomycetidae</taxon>
        <taxon>Venturiales</taxon>
        <taxon>Cylindrosympodiaceae</taxon>
        <taxon>Tothia</taxon>
    </lineage>
</organism>
<dbReference type="EMBL" id="MU007036">
    <property type="protein sequence ID" value="KAF2430836.1"/>
    <property type="molecule type" value="Genomic_DNA"/>
</dbReference>
<evidence type="ECO:0000313" key="3">
    <source>
        <dbReference type="Proteomes" id="UP000800235"/>
    </source>
</evidence>
<keyword evidence="3" id="KW-1185">Reference proteome</keyword>
<feature type="region of interest" description="Disordered" evidence="1">
    <location>
        <begin position="1"/>
        <end position="31"/>
    </location>
</feature>
<gene>
    <name evidence="2" type="ORF">EJ08DRAFT_733852</name>
</gene>
<comment type="caution">
    <text evidence="2">The sequence shown here is derived from an EMBL/GenBank/DDBJ whole genome shotgun (WGS) entry which is preliminary data.</text>
</comment>
<sequence>MASSSRQRKSAPHPEELRGMKKNKNTAKEEVELNSQEPQLGLVELQSHYQQLIVEARASAIPPFNFLALPAELRNRIYALVAGDWRPMVFRETSGRIDEDSLPLVEPFPTGLMRSYLMYYYITLREKFVRHITICMELPPFFGPTWGYLIDWTFIQDMEALECLSVQFSYYRSLHEMGVLESFKAKQSNSHLLLGTIIQLLRSTPRHIKIDLDIVGKPLEFPMRGKRTIRPSDKVPARAKREQYAPRSGNCNDKGDGIWYLPVEEQEFQEKHVLLLQERDYRDRYGLQFVLDTKGLQKLFKEYAFLQGKDVDEVEEDD</sequence>
<dbReference type="AlphaFoldDB" id="A0A9P4TYZ3"/>
<dbReference type="Proteomes" id="UP000800235">
    <property type="component" value="Unassembled WGS sequence"/>
</dbReference>
<evidence type="ECO:0000256" key="1">
    <source>
        <dbReference type="SAM" id="MobiDB-lite"/>
    </source>
</evidence>
<feature type="compositionally biased region" description="Basic residues" evidence="1">
    <location>
        <begin position="1"/>
        <end position="11"/>
    </location>
</feature>
<name>A0A9P4TYZ3_9PEZI</name>
<accession>A0A9P4TYZ3</accession>